<dbReference type="PROSITE" id="PS50977">
    <property type="entry name" value="HTH_TETR_2"/>
    <property type="match status" value="1"/>
</dbReference>
<evidence type="ECO:0000259" key="3">
    <source>
        <dbReference type="PROSITE" id="PS50977"/>
    </source>
</evidence>
<dbReference type="EMBL" id="QNRQ01000004">
    <property type="protein sequence ID" value="RBP39954.1"/>
    <property type="molecule type" value="Genomic_DNA"/>
</dbReference>
<accession>A0A366HC93</accession>
<dbReference type="Proteomes" id="UP000253628">
    <property type="component" value="Unassembled WGS sequence"/>
</dbReference>
<sequence>MVQVKKVEVEQAITVAAYELFMEHGYSGTKIPQIAKRAGVSSANIYVYFGSKLDILTSIYEKWFAEHLEGLKSSLKTCPTPQEKLKKIFTSMWLDFPAADNGFCNNLIEALSAKGTKEKYSSNLRVSVEQSLDKMLASCLPGLKASQHKAIATFLLMAFDGYALNHHLHDGKQASPEEIDFLCNMIFAYEGA</sequence>
<gene>
    <name evidence="4" type="ORF">DFR37_10448</name>
</gene>
<dbReference type="OrthoDB" id="8688418at2"/>
<comment type="caution">
    <text evidence="4">The sequence shown here is derived from an EMBL/GenBank/DDBJ whole genome shotgun (WGS) entry which is preliminary data.</text>
</comment>
<reference evidence="4 5" key="1">
    <citation type="submission" date="2018-06" db="EMBL/GenBank/DDBJ databases">
        <title>Genomic Encyclopedia of Type Strains, Phase IV (KMG-IV): sequencing the most valuable type-strain genomes for metagenomic binning, comparative biology and taxonomic classification.</title>
        <authorList>
            <person name="Goeker M."/>
        </authorList>
    </citation>
    <scope>NUCLEOTIDE SEQUENCE [LARGE SCALE GENOMIC DNA]</scope>
    <source>
        <strain evidence="4 5">DSM 25520</strain>
    </source>
</reference>
<dbReference type="GO" id="GO:0003677">
    <property type="term" value="F:DNA binding"/>
    <property type="evidence" value="ECO:0007669"/>
    <property type="project" value="UniProtKB-UniRule"/>
</dbReference>
<protein>
    <submittedName>
        <fullName evidence="4">TetR family transcriptional regulator</fullName>
    </submittedName>
</protein>
<name>A0A366HC93_9BURK</name>
<keyword evidence="1 2" id="KW-0238">DNA-binding</keyword>
<keyword evidence="5" id="KW-1185">Reference proteome</keyword>
<dbReference type="PRINTS" id="PR00455">
    <property type="entry name" value="HTHTETR"/>
</dbReference>
<evidence type="ECO:0000313" key="5">
    <source>
        <dbReference type="Proteomes" id="UP000253628"/>
    </source>
</evidence>
<dbReference type="PANTHER" id="PTHR43479">
    <property type="entry name" value="ACREF/ENVCD OPERON REPRESSOR-RELATED"/>
    <property type="match status" value="1"/>
</dbReference>
<dbReference type="PANTHER" id="PTHR43479:SF11">
    <property type="entry name" value="ACREF_ENVCD OPERON REPRESSOR-RELATED"/>
    <property type="match status" value="1"/>
</dbReference>
<dbReference type="Pfam" id="PF00440">
    <property type="entry name" value="TetR_N"/>
    <property type="match status" value="1"/>
</dbReference>
<evidence type="ECO:0000256" key="1">
    <source>
        <dbReference type="ARBA" id="ARBA00023125"/>
    </source>
</evidence>
<dbReference type="Gene3D" id="1.10.357.10">
    <property type="entry name" value="Tetracycline Repressor, domain 2"/>
    <property type="match status" value="1"/>
</dbReference>
<evidence type="ECO:0000256" key="2">
    <source>
        <dbReference type="PROSITE-ProRule" id="PRU00335"/>
    </source>
</evidence>
<organism evidence="4 5">
    <name type="scientific">Eoetvoesiella caeni</name>
    <dbReference type="NCBI Taxonomy" id="645616"/>
    <lineage>
        <taxon>Bacteria</taxon>
        <taxon>Pseudomonadati</taxon>
        <taxon>Pseudomonadota</taxon>
        <taxon>Betaproteobacteria</taxon>
        <taxon>Burkholderiales</taxon>
        <taxon>Alcaligenaceae</taxon>
        <taxon>Eoetvoesiella</taxon>
    </lineage>
</organism>
<feature type="domain" description="HTH tetR-type" evidence="3">
    <location>
        <begin position="7"/>
        <end position="67"/>
    </location>
</feature>
<dbReference type="SUPFAM" id="SSF46689">
    <property type="entry name" value="Homeodomain-like"/>
    <property type="match status" value="1"/>
</dbReference>
<dbReference type="InterPro" id="IPR001647">
    <property type="entry name" value="HTH_TetR"/>
</dbReference>
<evidence type="ECO:0000313" key="4">
    <source>
        <dbReference type="EMBL" id="RBP39954.1"/>
    </source>
</evidence>
<dbReference type="AlphaFoldDB" id="A0A366HC93"/>
<dbReference type="InterPro" id="IPR009057">
    <property type="entry name" value="Homeodomain-like_sf"/>
</dbReference>
<dbReference type="RefSeq" id="WP_113932931.1">
    <property type="nucleotide sequence ID" value="NZ_JACCEU010000005.1"/>
</dbReference>
<proteinExistence type="predicted"/>
<dbReference type="InterPro" id="IPR050624">
    <property type="entry name" value="HTH-type_Tx_Regulator"/>
</dbReference>
<feature type="DNA-binding region" description="H-T-H motif" evidence="2">
    <location>
        <begin position="30"/>
        <end position="49"/>
    </location>
</feature>